<dbReference type="Proteomes" id="UP000198744">
    <property type="component" value="Unassembled WGS sequence"/>
</dbReference>
<evidence type="ECO:0000313" key="3">
    <source>
        <dbReference type="Proteomes" id="UP000198744"/>
    </source>
</evidence>
<dbReference type="AlphaFoldDB" id="A0A1H7ZJM1"/>
<sequence length="377" mass="43066">MKKILLAVIGLSPQILTETLYALHQEDQAVQAIHVITTREGKERINAYLLSPSDGQYYRYLREYGISPSSIAFGTENVHVVKDRNGIEIDDIADEEDNERLLELCLSLTFQFTHDPNTALFFSIAGGRKTMSACLMTAAHLYGRPQDRVYHVLVSPEFESSRDFFYPPRESMAIELMDHKGEHYVKETRYARISLISVPFVSVRDRIVDDLLKEPQDPPTLMLSLIREEPASLTIDLPAGKLIFKGRELDIPPTRLALYAFFAGIKKDCRLTDRNCRHCTACYLDTHAIEERNDQIAVLYKRIAFSRDFQAMREASNGGILNLDELNFKSYRSHIRRDLEKGFGLAATSLLEIAATGKRPDTRYGIPLERQRIRVIH</sequence>
<dbReference type="CDD" id="cd09741">
    <property type="entry name" value="Csx1_III-U"/>
    <property type="match status" value="1"/>
</dbReference>
<dbReference type="RefSeq" id="WP_093884259.1">
    <property type="nucleotide sequence ID" value="NZ_FOBS01000024.1"/>
</dbReference>
<gene>
    <name evidence="2" type="ORF">SAMN04489760_12434</name>
</gene>
<organism evidence="2 3">
    <name type="scientific">Syntrophus gentianae</name>
    <dbReference type="NCBI Taxonomy" id="43775"/>
    <lineage>
        <taxon>Bacteria</taxon>
        <taxon>Pseudomonadati</taxon>
        <taxon>Thermodesulfobacteriota</taxon>
        <taxon>Syntrophia</taxon>
        <taxon>Syntrophales</taxon>
        <taxon>Syntrophaceae</taxon>
        <taxon>Syntrophus</taxon>
    </lineage>
</organism>
<reference evidence="2 3" key="1">
    <citation type="submission" date="2016-10" db="EMBL/GenBank/DDBJ databases">
        <authorList>
            <person name="de Groot N.N."/>
        </authorList>
    </citation>
    <scope>NUCLEOTIDE SEQUENCE [LARGE SCALE GENOMIC DNA]</scope>
    <source>
        <strain evidence="2 3">DSM 8423</strain>
    </source>
</reference>
<name>A0A1H7ZJM1_9BACT</name>
<dbReference type="InterPro" id="IPR019092">
    <property type="entry name" value="SSO2081-like_dom"/>
</dbReference>
<evidence type="ECO:0000259" key="1">
    <source>
        <dbReference type="Pfam" id="PF09623"/>
    </source>
</evidence>
<protein>
    <submittedName>
        <fullName evidence="2">CRISPR-associated protein, Csx6 family</fullName>
    </submittedName>
</protein>
<dbReference type="Pfam" id="PF09623">
    <property type="entry name" value="Cas_NE0113"/>
    <property type="match status" value="1"/>
</dbReference>
<dbReference type="NCBIfam" id="TIGR02584">
    <property type="entry name" value="cas_NE0113"/>
    <property type="match status" value="1"/>
</dbReference>
<keyword evidence="3" id="KW-1185">Reference proteome</keyword>
<evidence type="ECO:0000313" key="2">
    <source>
        <dbReference type="EMBL" id="SEM58600.1"/>
    </source>
</evidence>
<accession>A0A1H7ZJM1</accession>
<feature type="domain" description="CRISPR system ring nuclease SSO2081-like" evidence="1">
    <location>
        <begin position="12"/>
        <end position="229"/>
    </location>
</feature>
<dbReference type="EMBL" id="FOBS01000024">
    <property type="protein sequence ID" value="SEM58600.1"/>
    <property type="molecule type" value="Genomic_DNA"/>
</dbReference>
<dbReference type="OrthoDB" id="9805822at2"/>
<dbReference type="InterPro" id="IPR013413">
    <property type="entry name" value="CRISPR-assoc_prot_NE0113"/>
</dbReference>
<proteinExistence type="predicted"/>
<dbReference type="STRING" id="43775.SAMN04489760_12434"/>